<dbReference type="RefSeq" id="WP_043406482.1">
    <property type="nucleotide sequence ID" value="NZ_JPMI01000263.1"/>
</dbReference>
<proteinExistence type="inferred from homology"/>
<dbReference type="AlphaFoldDB" id="A0A084SKS2"/>
<dbReference type="InterPro" id="IPR036380">
    <property type="entry name" value="Isochorismatase-like_sf"/>
</dbReference>
<comment type="similarity">
    <text evidence="1">Belongs to the isochorismatase family.</text>
</comment>
<evidence type="ECO:0000313" key="3">
    <source>
        <dbReference type="EMBL" id="KFA89057.1"/>
    </source>
</evidence>
<dbReference type="SUPFAM" id="SSF52499">
    <property type="entry name" value="Isochorismatase-like hydrolases"/>
    <property type="match status" value="1"/>
</dbReference>
<evidence type="ECO:0000256" key="1">
    <source>
        <dbReference type="ARBA" id="ARBA00006336"/>
    </source>
</evidence>
<evidence type="ECO:0000256" key="2">
    <source>
        <dbReference type="ARBA" id="ARBA00022801"/>
    </source>
</evidence>
<dbReference type="Gene3D" id="3.40.50.850">
    <property type="entry name" value="Isochorismatase-like"/>
    <property type="match status" value="1"/>
</dbReference>
<dbReference type="PANTHER" id="PTHR11080">
    <property type="entry name" value="PYRAZINAMIDASE/NICOTINAMIDASE"/>
    <property type="match status" value="1"/>
</dbReference>
<reference evidence="3 4" key="1">
    <citation type="submission" date="2014-07" db="EMBL/GenBank/DDBJ databases">
        <title>Draft Genome Sequence of Gephyronic Acid Producer, Cystobacter violaceus Strain Cb vi76.</title>
        <authorList>
            <person name="Stevens D.C."/>
            <person name="Young J."/>
            <person name="Carmichael R."/>
            <person name="Tan J."/>
            <person name="Taylor R.E."/>
        </authorList>
    </citation>
    <scope>NUCLEOTIDE SEQUENCE [LARGE SCALE GENOMIC DNA]</scope>
    <source>
        <strain evidence="3 4">Cb vi76</strain>
    </source>
</reference>
<dbReference type="PANTHER" id="PTHR11080:SF2">
    <property type="entry name" value="LD05707P"/>
    <property type="match status" value="1"/>
</dbReference>
<name>A0A084SKS2_9BACT</name>
<keyword evidence="2" id="KW-0378">Hydrolase</keyword>
<gene>
    <name evidence="3" type="ORF">Q664_37110</name>
</gene>
<organism evidence="3 4">
    <name type="scientific">Archangium violaceum Cb vi76</name>
    <dbReference type="NCBI Taxonomy" id="1406225"/>
    <lineage>
        <taxon>Bacteria</taxon>
        <taxon>Pseudomonadati</taxon>
        <taxon>Myxococcota</taxon>
        <taxon>Myxococcia</taxon>
        <taxon>Myxococcales</taxon>
        <taxon>Cystobacterineae</taxon>
        <taxon>Archangiaceae</taxon>
        <taxon>Archangium</taxon>
    </lineage>
</organism>
<sequence>MKTQSKLKELPLPSFYKSANAASYAYGPNAMALQAEAQTWRGAHGLSASATDSFNLHLLLIDVQKDFCFPEGSLYVAGRSGRGAIDDSRRIAEFVYKNLGALTNVTTTLDTHFAYQIFFPSFWVDQNDQPLTAYREITREQIERGQVRPNPAMAKWLCGGNYPWLLKQVKYYCEELERAGKYTLYLWPPHCLLGGDGHAIAGVVQEARLFHSFARGAQSWAEVKGGNPLTENYSVLRPEVLSRHDGQPLAQRNTQFLKTLLTADAVVIAGQAASHCVKSSIDDLLGEILAQDAALARKVYLLTDCMSAVTVPDGKGGFAADFTPQAESALQRFANAGMHLVKSTDPLASWPDLRIS</sequence>
<dbReference type="EMBL" id="JPMI01000263">
    <property type="protein sequence ID" value="KFA89057.1"/>
    <property type="molecule type" value="Genomic_DNA"/>
</dbReference>
<evidence type="ECO:0000313" key="4">
    <source>
        <dbReference type="Proteomes" id="UP000028547"/>
    </source>
</evidence>
<dbReference type="Proteomes" id="UP000028547">
    <property type="component" value="Unassembled WGS sequence"/>
</dbReference>
<comment type="caution">
    <text evidence="3">The sequence shown here is derived from an EMBL/GenBank/DDBJ whole genome shotgun (WGS) entry which is preliminary data.</text>
</comment>
<protein>
    <submittedName>
        <fullName evidence="3">Nicotinamidase</fullName>
    </submittedName>
</protein>
<dbReference type="InterPro" id="IPR052347">
    <property type="entry name" value="Isochorismatase_Nicotinamidase"/>
</dbReference>
<dbReference type="GO" id="GO:0016787">
    <property type="term" value="F:hydrolase activity"/>
    <property type="evidence" value="ECO:0007669"/>
    <property type="project" value="UniProtKB-KW"/>
</dbReference>
<accession>A0A084SKS2</accession>